<comment type="caution">
    <text evidence="5">Lacks conserved residue(s) required for the propagation of feature annotation.</text>
</comment>
<reference evidence="8" key="1">
    <citation type="submission" date="2021-01" db="EMBL/GenBank/DDBJ databases">
        <authorList>
            <consortium name="Genoscope - CEA"/>
            <person name="William W."/>
        </authorList>
    </citation>
    <scope>NUCLEOTIDE SEQUENCE</scope>
</reference>
<evidence type="ECO:0000259" key="6">
    <source>
        <dbReference type="PROSITE" id="PS51157"/>
    </source>
</evidence>
<keyword evidence="2" id="KW-0863">Zinc-finger</keyword>
<dbReference type="OrthoDB" id="310934at2759"/>
<keyword evidence="5" id="KW-0645">Protease</keyword>
<dbReference type="PANTHER" id="PTHR10127:SF850">
    <property type="entry name" value="METALLOENDOPEPTIDASE"/>
    <property type="match status" value="1"/>
</dbReference>
<feature type="zinc finger region" description="UBR-type" evidence="4">
    <location>
        <begin position="358"/>
        <end position="433"/>
    </location>
</feature>
<keyword evidence="1 5" id="KW-0479">Metal-binding</keyword>
<feature type="binding site" evidence="5">
    <location>
        <position position="184"/>
    </location>
    <ligand>
        <name>Zn(2+)</name>
        <dbReference type="ChEBI" id="CHEBI:29105"/>
        <note>catalytic</note>
    </ligand>
</feature>
<evidence type="ECO:0000259" key="7">
    <source>
        <dbReference type="PROSITE" id="PS51864"/>
    </source>
</evidence>
<dbReference type="CDD" id="cd19671">
    <property type="entry name" value="UBR-box_UBR4_5_6_7"/>
    <property type="match status" value="2"/>
</dbReference>
<comment type="cofactor">
    <cofactor evidence="5">
        <name>Zn(2+)</name>
        <dbReference type="ChEBI" id="CHEBI:29105"/>
    </cofactor>
    <text evidence="5">Binds 1 zinc ion per subunit.</text>
</comment>
<dbReference type="EMBL" id="CAJJDN010000125">
    <property type="protein sequence ID" value="CAD8120317.1"/>
    <property type="molecule type" value="Genomic_DNA"/>
</dbReference>
<dbReference type="PROSITE" id="PS51157">
    <property type="entry name" value="ZF_UBR"/>
    <property type="match status" value="1"/>
</dbReference>
<evidence type="ECO:0000313" key="8">
    <source>
        <dbReference type="EMBL" id="CAD8120317.1"/>
    </source>
</evidence>
<dbReference type="Pfam" id="PF01400">
    <property type="entry name" value="Astacin"/>
    <property type="match status" value="1"/>
</dbReference>
<sequence length="504" mass="59606">MDSNSSNQIHKCVTIDDYIDNFSNQYSNQSKPITQQCQYNAGRNQIDTLKNYTVAAGNYYYSFPQQNFHSQITSTKQSLKLADWVWPGGIIPYIIDKSFTHKMRYNLQQAIQEFQNKTPIRFVNISDEQQYNQYVKYYRNKENASYVLWIGRSLKEREHAVYINENFTYGTYLHETMHILGFDHEQCRQDRDNYVTVQFSELDSHNLRFQYQKRGFMIGEYDPYSIMHYYLNRNMTSKDQYKYITFGQSTCLSDGDIKGIQLVYGKSQCTYDVYGDKYMEQDYFECITCWGSDSIYGACRACGITCHNGHKLILKKSKSFFCDCGRQNHKIQQQFQNYIYEPRKQLSEVDFKVNQQVYRCTFDIYGDKYITQDYFECITCWGPSSVYGACNTCAITCHNGHELIYKKSQPFVTFVCDCGRYNHKNQLCTRQATQFKRVQQLMYLCYDCFDIVHYQYNHNGNIPGVCHPCAMKCHKNHNLRFYMLAFNFFCDCGLEDCQKICIAI</sequence>
<evidence type="ECO:0008006" key="10">
    <source>
        <dbReference type="Google" id="ProtNLM"/>
    </source>
</evidence>
<dbReference type="AlphaFoldDB" id="A0A8S1QZB6"/>
<organism evidence="8 9">
    <name type="scientific">Paramecium sonneborni</name>
    <dbReference type="NCBI Taxonomy" id="65129"/>
    <lineage>
        <taxon>Eukaryota</taxon>
        <taxon>Sar</taxon>
        <taxon>Alveolata</taxon>
        <taxon>Ciliophora</taxon>
        <taxon>Intramacronucleata</taxon>
        <taxon>Oligohymenophorea</taxon>
        <taxon>Peniculida</taxon>
        <taxon>Parameciidae</taxon>
        <taxon>Paramecium</taxon>
    </lineage>
</organism>
<comment type="caution">
    <text evidence="8">The sequence shown here is derived from an EMBL/GenBank/DDBJ whole genome shotgun (WGS) entry which is preliminary data.</text>
</comment>
<dbReference type="GO" id="GO:0006508">
    <property type="term" value="P:proteolysis"/>
    <property type="evidence" value="ECO:0007669"/>
    <property type="project" value="UniProtKB-KW"/>
</dbReference>
<evidence type="ECO:0000313" key="9">
    <source>
        <dbReference type="Proteomes" id="UP000692954"/>
    </source>
</evidence>
<feature type="domain" description="Peptidase M12A" evidence="7">
    <location>
        <begin position="77"/>
        <end position="270"/>
    </location>
</feature>
<feature type="active site" evidence="5">
    <location>
        <position position="175"/>
    </location>
</feature>
<keyword evidence="9" id="KW-1185">Reference proteome</keyword>
<evidence type="ECO:0000256" key="5">
    <source>
        <dbReference type="PROSITE-ProRule" id="PRU01211"/>
    </source>
</evidence>
<dbReference type="InterPro" id="IPR003126">
    <property type="entry name" value="Znf_UBR"/>
</dbReference>
<dbReference type="GO" id="GO:0004222">
    <property type="term" value="F:metalloendopeptidase activity"/>
    <property type="evidence" value="ECO:0007669"/>
    <property type="project" value="UniProtKB-UniRule"/>
</dbReference>
<feature type="domain" description="UBR-type" evidence="6">
    <location>
        <begin position="358"/>
        <end position="433"/>
    </location>
</feature>
<protein>
    <recommendedName>
        <fullName evidence="10">Metalloendopeptidase</fullName>
    </recommendedName>
</protein>
<evidence type="ECO:0000256" key="1">
    <source>
        <dbReference type="ARBA" id="ARBA00022723"/>
    </source>
</evidence>
<dbReference type="SMART" id="SM00235">
    <property type="entry name" value="ZnMc"/>
    <property type="match status" value="1"/>
</dbReference>
<dbReference type="SMART" id="SM00396">
    <property type="entry name" value="ZnF_UBR1"/>
    <property type="match status" value="3"/>
</dbReference>
<dbReference type="InterPro" id="IPR006026">
    <property type="entry name" value="Peptidase_Metallo"/>
</dbReference>
<dbReference type="PANTHER" id="PTHR10127">
    <property type="entry name" value="DISCOIDIN, CUB, EGF, LAMININ , AND ZINC METALLOPROTEASE DOMAIN CONTAINING"/>
    <property type="match status" value="1"/>
</dbReference>
<keyword evidence="5" id="KW-0482">Metalloprotease</keyword>
<proteinExistence type="predicted"/>
<dbReference type="Proteomes" id="UP000692954">
    <property type="component" value="Unassembled WGS sequence"/>
</dbReference>
<dbReference type="InterPro" id="IPR001506">
    <property type="entry name" value="Peptidase_M12A"/>
</dbReference>
<name>A0A8S1QZB6_9CILI</name>
<dbReference type="GO" id="GO:0008270">
    <property type="term" value="F:zinc ion binding"/>
    <property type="evidence" value="ECO:0007669"/>
    <property type="project" value="UniProtKB-UniRule"/>
</dbReference>
<feature type="binding site" evidence="5">
    <location>
        <position position="178"/>
    </location>
    <ligand>
        <name>Zn(2+)</name>
        <dbReference type="ChEBI" id="CHEBI:29105"/>
        <note>catalytic</note>
    </ligand>
</feature>
<dbReference type="Pfam" id="PF02207">
    <property type="entry name" value="zf-UBR"/>
    <property type="match status" value="2"/>
</dbReference>
<evidence type="ECO:0000256" key="2">
    <source>
        <dbReference type="ARBA" id="ARBA00022771"/>
    </source>
</evidence>
<accession>A0A8S1QZB6</accession>
<feature type="binding site" evidence="5">
    <location>
        <position position="174"/>
    </location>
    <ligand>
        <name>Zn(2+)</name>
        <dbReference type="ChEBI" id="CHEBI:29105"/>
        <note>catalytic</note>
    </ligand>
</feature>
<gene>
    <name evidence="8" type="ORF">PSON_ATCC_30995.1.T1250134</name>
</gene>
<evidence type="ECO:0000256" key="3">
    <source>
        <dbReference type="ARBA" id="ARBA00022833"/>
    </source>
</evidence>
<keyword evidence="3 5" id="KW-0862">Zinc</keyword>
<dbReference type="PROSITE" id="PS51864">
    <property type="entry name" value="ASTACIN"/>
    <property type="match status" value="1"/>
</dbReference>
<keyword evidence="5" id="KW-0378">Hydrolase</keyword>
<evidence type="ECO:0000256" key="4">
    <source>
        <dbReference type="PROSITE-ProRule" id="PRU00508"/>
    </source>
</evidence>